<gene>
    <name evidence="2" type="ORF">GCM10010082_14670</name>
</gene>
<dbReference type="Gene3D" id="1.10.3210.10">
    <property type="entry name" value="Hypothetical protein af1432"/>
    <property type="match status" value="1"/>
</dbReference>
<keyword evidence="3" id="KW-1185">Reference proteome</keyword>
<evidence type="ECO:0000313" key="2">
    <source>
        <dbReference type="EMBL" id="GHC23463.1"/>
    </source>
</evidence>
<organism evidence="2 3">
    <name type="scientific">Kushneria pakistanensis</name>
    <dbReference type="NCBI Taxonomy" id="1508770"/>
    <lineage>
        <taxon>Bacteria</taxon>
        <taxon>Pseudomonadati</taxon>
        <taxon>Pseudomonadota</taxon>
        <taxon>Gammaproteobacteria</taxon>
        <taxon>Oceanospirillales</taxon>
        <taxon>Halomonadaceae</taxon>
        <taxon>Kushneria</taxon>
    </lineage>
</organism>
<reference evidence="3" key="1">
    <citation type="journal article" date="2019" name="Int. J. Syst. Evol. Microbiol.">
        <title>The Global Catalogue of Microorganisms (GCM) 10K type strain sequencing project: providing services to taxonomists for standard genome sequencing and annotation.</title>
        <authorList>
            <consortium name="The Broad Institute Genomics Platform"/>
            <consortium name="The Broad Institute Genome Sequencing Center for Infectious Disease"/>
            <person name="Wu L."/>
            <person name="Ma J."/>
        </authorList>
    </citation>
    <scope>NUCLEOTIDE SEQUENCE [LARGE SCALE GENOMIC DNA]</scope>
    <source>
        <strain evidence="3">KCTC 42082</strain>
    </source>
</reference>
<proteinExistence type="predicted"/>
<evidence type="ECO:0000313" key="3">
    <source>
        <dbReference type="Proteomes" id="UP000604243"/>
    </source>
</evidence>
<dbReference type="SUPFAM" id="SSF109604">
    <property type="entry name" value="HD-domain/PDEase-like"/>
    <property type="match status" value="1"/>
</dbReference>
<feature type="domain" description="HD" evidence="1">
    <location>
        <begin position="14"/>
        <end position="64"/>
    </location>
</feature>
<dbReference type="Proteomes" id="UP000604243">
    <property type="component" value="Unassembled WGS sequence"/>
</dbReference>
<accession>A0ABQ3FGZ3</accession>
<dbReference type="EMBL" id="BMZM01000002">
    <property type="protein sequence ID" value="GHC23463.1"/>
    <property type="molecule type" value="Genomic_DNA"/>
</dbReference>
<dbReference type="Pfam" id="PF13023">
    <property type="entry name" value="HD_3"/>
    <property type="match status" value="1"/>
</dbReference>
<comment type="caution">
    <text evidence="2">The sequence shown here is derived from an EMBL/GenBank/DDBJ whole genome shotgun (WGS) entry which is preliminary data.</text>
</comment>
<sequence>MAAVSDGDDVERELAPLDMSRVLKLCVLHDLGEAIHGNQPAIAQDADKNTQERLDLLTMLRTLVDGETRRRIDHGQ</sequence>
<dbReference type="InterPro" id="IPR006674">
    <property type="entry name" value="HD_domain"/>
</dbReference>
<name>A0ABQ3FGZ3_9GAMM</name>
<protein>
    <recommendedName>
        <fullName evidence="1">HD domain-containing protein</fullName>
    </recommendedName>
</protein>
<evidence type="ECO:0000259" key="1">
    <source>
        <dbReference type="Pfam" id="PF13023"/>
    </source>
</evidence>